<organism evidence="3 4">
    <name type="scientific">Oxalobacter vibrioformis</name>
    <dbReference type="NCBI Taxonomy" id="933080"/>
    <lineage>
        <taxon>Bacteria</taxon>
        <taxon>Pseudomonadati</taxon>
        <taxon>Pseudomonadota</taxon>
        <taxon>Betaproteobacteria</taxon>
        <taxon>Burkholderiales</taxon>
        <taxon>Oxalobacteraceae</taxon>
        <taxon>Oxalobacter</taxon>
    </lineage>
</organism>
<dbReference type="AlphaFoldDB" id="A0A9E9M085"/>
<feature type="signal peptide" evidence="2">
    <location>
        <begin position="1"/>
        <end position="19"/>
    </location>
</feature>
<feature type="region of interest" description="Disordered" evidence="1">
    <location>
        <begin position="178"/>
        <end position="200"/>
    </location>
</feature>
<dbReference type="KEGG" id="ovb:NB640_00135"/>
<keyword evidence="4" id="KW-1185">Reference proteome</keyword>
<keyword evidence="2" id="KW-0732">Signal</keyword>
<accession>A0A9E9M085</accession>
<name>A0A9E9M085_9BURK</name>
<protein>
    <submittedName>
        <fullName evidence="3">Uncharacterized protein</fullName>
    </submittedName>
</protein>
<gene>
    <name evidence="3" type="ORF">NB640_00135</name>
</gene>
<reference evidence="3" key="1">
    <citation type="journal article" date="2022" name="Front. Microbiol.">
        <title>New perspectives on an old grouping: The genomic and phenotypic variability of Oxalobacter formigenes and the implications for calcium oxalate stone prevention.</title>
        <authorList>
            <person name="Chmiel J.A."/>
            <person name="Carr C."/>
            <person name="Stuivenberg G.A."/>
            <person name="Venema R."/>
            <person name="Chanyi R.M."/>
            <person name="Al K.F."/>
            <person name="Giguere D."/>
            <person name="Say H."/>
            <person name="Akouris P.P."/>
            <person name="Dominguez Romero S.A."/>
            <person name="Kwong A."/>
            <person name="Tai V."/>
            <person name="Koval S.F."/>
            <person name="Razvi H."/>
            <person name="Bjazevic J."/>
            <person name="Burton J.P."/>
        </authorList>
    </citation>
    <scope>NUCLEOTIDE SEQUENCE</scope>
    <source>
        <strain evidence="3">WoOx3</strain>
    </source>
</reference>
<feature type="chain" id="PRO_5038565015" evidence="2">
    <location>
        <begin position="20"/>
        <end position="200"/>
    </location>
</feature>
<sequence>MGKHLVFVLMLALGLPAMAQAPCTEETLDFKKDQALRLRMHALQGQGKLTEYMQLGSEVGRDFSTLFAEYQKDKAKGQPYLDRMCAIIDRIIVIADDLLAGGDGLGSNTPWMSHRPETLLNEVKVFAAYCETSGACEAGEGQAIRESLARLPEVLVGGAEPTRLVDEHYEHIHDFLEKEKEKNQPAVTDQPAVSDQPAAA</sequence>
<dbReference type="RefSeq" id="WP_269309117.1">
    <property type="nucleotide sequence ID" value="NZ_CP098242.1"/>
</dbReference>
<evidence type="ECO:0000313" key="3">
    <source>
        <dbReference type="EMBL" id="WAW10118.1"/>
    </source>
</evidence>
<evidence type="ECO:0000256" key="2">
    <source>
        <dbReference type="SAM" id="SignalP"/>
    </source>
</evidence>
<dbReference type="EMBL" id="CP098242">
    <property type="protein sequence ID" value="WAW10118.1"/>
    <property type="molecule type" value="Genomic_DNA"/>
</dbReference>
<dbReference type="Proteomes" id="UP001156215">
    <property type="component" value="Chromosome"/>
</dbReference>
<evidence type="ECO:0000313" key="4">
    <source>
        <dbReference type="Proteomes" id="UP001156215"/>
    </source>
</evidence>
<proteinExistence type="predicted"/>
<evidence type="ECO:0000256" key="1">
    <source>
        <dbReference type="SAM" id="MobiDB-lite"/>
    </source>
</evidence>